<dbReference type="InterPro" id="IPR027463">
    <property type="entry name" value="AcrB_DN_DC_subdom"/>
</dbReference>
<feature type="transmembrane region" description="Helical" evidence="9">
    <location>
        <begin position="1003"/>
        <end position="1029"/>
    </location>
</feature>
<protein>
    <submittedName>
        <fullName evidence="10">CusA/CzcA family heavy metal efflux RND transporter</fullName>
    </submittedName>
</protein>
<feature type="transmembrane region" description="Helical" evidence="9">
    <location>
        <begin position="344"/>
        <end position="360"/>
    </location>
</feature>
<evidence type="ECO:0000313" key="11">
    <source>
        <dbReference type="Proteomes" id="UP000271937"/>
    </source>
</evidence>
<proteinExistence type="inferred from homology"/>
<evidence type="ECO:0000256" key="6">
    <source>
        <dbReference type="ARBA" id="ARBA00022692"/>
    </source>
</evidence>
<evidence type="ECO:0000256" key="5">
    <source>
        <dbReference type="ARBA" id="ARBA00022475"/>
    </source>
</evidence>
<evidence type="ECO:0000313" key="10">
    <source>
        <dbReference type="EMBL" id="RRJ88535.1"/>
    </source>
</evidence>
<dbReference type="Gene3D" id="3.30.70.1440">
    <property type="entry name" value="Multidrug efflux transporter AcrB pore domain"/>
    <property type="match status" value="1"/>
</dbReference>
<comment type="similarity">
    <text evidence="2">Belongs to the outer membrane factor (OMF) (TC 1.B.17) family.</text>
</comment>
<dbReference type="InterPro" id="IPR001036">
    <property type="entry name" value="Acrflvin-R"/>
</dbReference>
<evidence type="ECO:0000256" key="3">
    <source>
        <dbReference type="ARBA" id="ARBA00010942"/>
    </source>
</evidence>
<dbReference type="Gene3D" id="1.20.1600.10">
    <property type="entry name" value="Outer membrane efflux proteins (OEP)"/>
    <property type="match status" value="1"/>
</dbReference>
<sequence length="1452" mass="161854">MLDNIIKFSIKNKFIIGLMTLLLIIWGVWSATKIPIDAQPDITNNQVQIITLSPTLAGQEVEQLVTFPVEQSIVNLPNVEEIRSISRFGLSVVTVVFKDEVDIYFARQLVNEKLKEAEEQIPEGVGTPELSPVSTGLGEVYQYILHPKEGSEDKYSAMDLRTMQDWIVARQLYGTPGIAEVNSFGGLLKQYEVSVDPNRIKAMDVSISEIFTALESNNQNTGGAYIDKKPNAYFIRGVGLVTSLEDVGNIVVKNTNGIPVFIKDIAEVKFGHATRYGAMTYNGEVDAVGGIVMMLKGENTSDVIRNIKEKLPVIQQSLPDDVIIEPYLDRMDLVDRAISTIQKNLIEGALIVIFVLILFLGNFRAGLIVASAIPLSMLFALGMMRLFGVSANLMSLGAIDFGLIVDGSLIVVEATLHHLGLRKSKLKLTQNEMDEEVYESARKIRTSAAFGEIIILIVYIPILALVGIEGKMFSPMAQTVSFAILGALILSFTYIPMMSALCLSKKPITKKNFSDKMIGFLQGIYQPLLEKAIRIKHIVVAVSVGIFAISIFIFSNMGGEFLPKLGEGDFAFHCILPQGTSLSQSLETSMQASRIIKEFDEVKMVVGKTGAAEVPTDPMPPEATDLMIILKPQKEWKTKKSYDELANEMMEKLESIPGVFFEANQPIQMRFNELMTGIRQDVAVKIFGEDMDSLQIYANKVNNIIQSVEGVTVPQVERVAGLPQINIEYDRTRIANYGLNIEQVNDIVSTAFAGKAAGVVYENERKFDLVVRLDEAHRASIEDVNNLFIPIPNGDQIPLSQIAEIDYKLGPAQISREGGKRRIYVGFNVQGRDVASIVNEIQDKLADQVKLPTGYYFTYGGQFENLQKATDRLLIAVPIALLLIFILLYFTFHSLKEAILVYTAIPMSAIGGVFALLIRDMPFSISAGVGFIALFGVAVLNGIVLISTFNRLEKEGWNEIIPRIIEGTKTRLRPVLMTAAVASLGFLPMALSTSAGAEVQKPLATVVIGGLITATALTLFVLPLLYLLFMKSNKPPRNSKFKTVTPVLLLLVFLGFSQNSNAQTIDVNQAIEIALQNNTEIQAKNMEIKSVQSLSKTAFELPKTDLNFQYGNNDGFEYNDGIQISQNIPFPTLFGAKKNLLKERIIGQQWIKALTENELKRTVRNYYYQLEYLEHNASVLKHLDSIYADFIRVAELRYKTGDIGKLDVNTAVTKKGEINLLFQQNEIFRQNAYKYLKTLMQTPDDFVIVSKPEYEPLLLSSFIDSSALENHPRIQMLYQDAKIAEQSKKVERSNGLPDFTIGYNNVSLIGMHSRNGVEQFYERDQRFSFVDVGISIPLTFGATKAKIRALDYQKQSLELNAKWQEQQLKTELTNAINQYEQYLTQFNYFKQQALPNADEIIQAAKLGYGTGEISYVEYLFALQTTADIQLNYLKSIQQINETVTLINSLISK</sequence>
<dbReference type="Gene3D" id="3.30.70.1320">
    <property type="entry name" value="Multidrug efflux transporter AcrB pore domain like"/>
    <property type="match status" value="1"/>
</dbReference>
<evidence type="ECO:0000256" key="4">
    <source>
        <dbReference type="ARBA" id="ARBA00022448"/>
    </source>
</evidence>
<feature type="transmembrane region" description="Helical" evidence="9">
    <location>
        <begin position="480"/>
        <end position="503"/>
    </location>
</feature>
<dbReference type="Gene3D" id="1.20.1640.10">
    <property type="entry name" value="Multidrug efflux transporter AcrB transmembrane domain"/>
    <property type="match status" value="2"/>
</dbReference>
<evidence type="ECO:0000256" key="9">
    <source>
        <dbReference type="SAM" id="Phobius"/>
    </source>
</evidence>
<evidence type="ECO:0000256" key="8">
    <source>
        <dbReference type="ARBA" id="ARBA00023136"/>
    </source>
</evidence>
<dbReference type="OrthoDB" id="9758757at2"/>
<keyword evidence="7 9" id="KW-1133">Transmembrane helix</keyword>
<dbReference type="RefSeq" id="WP_125013933.1">
    <property type="nucleotide sequence ID" value="NZ_RQVR01000023.1"/>
</dbReference>
<dbReference type="GO" id="GO:0015562">
    <property type="term" value="F:efflux transmembrane transporter activity"/>
    <property type="evidence" value="ECO:0007669"/>
    <property type="project" value="InterPro"/>
</dbReference>
<accession>A0A3P3W0H3</accession>
<keyword evidence="8 9" id="KW-0472">Membrane</keyword>
<dbReference type="SUPFAM" id="SSF82714">
    <property type="entry name" value="Multidrug efflux transporter AcrB TolC docking domain, DN and DC subdomains"/>
    <property type="match status" value="2"/>
</dbReference>
<feature type="transmembrane region" description="Helical" evidence="9">
    <location>
        <begin position="970"/>
        <end position="991"/>
    </location>
</feature>
<feature type="transmembrane region" description="Helical" evidence="9">
    <location>
        <begin position="449"/>
        <end position="468"/>
    </location>
</feature>
<feature type="transmembrane region" description="Helical" evidence="9">
    <location>
        <begin position="873"/>
        <end position="892"/>
    </location>
</feature>
<keyword evidence="11" id="KW-1185">Reference proteome</keyword>
<dbReference type="PANTHER" id="PTHR32063">
    <property type="match status" value="1"/>
</dbReference>
<dbReference type="PANTHER" id="PTHR32063:SF24">
    <property type="entry name" value="CATION EFFLUX SYSTEM (ACRB_ACRD_ACRF FAMILY)"/>
    <property type="match status" value="1"/>
</dbReference>
<feature type="transmembrane region" description="Helical" evidence="9">
    <location>
        <begin position="367"/>
        <end position="387"/>
    </location>
</feature>
<keyword evidence="5" id="KW-1003">Cell membrane</keyword>
<organism evidence="10 11">
    <name type="scientific">Flavobacterium macacae</name>
    <dbReference type="NCBI Taxonomy" id="2488993"/>
    <lineage>
        <taxon>Bacteria</taxon>
        <taxon>Pseudomonadati</taxon>
        <taxon>Bacteroidota</taxon>
        <taxon>Flavobacteriia</taxon>
        <taxon>Flavobacteriales</taxon>
        <taxon>Flavobacteriaceae</taxon>
        <taxon>Flavobacterium</taxon>
    </lineage>
</organism>
<dbReference type="InterPro" id="IPR003423">
    <property type="entry name" value="OMP_efflux"/>
</dbReference>
<dbReference type="Gene3D" id="3.30.2090.10">
    <property type="entry name" value="Multidrug efflux transporter AcrB TolC docking domain, DN and DC subdomains"/>
    <property type="match status" value="2"/>
</dbReference>
<dbReference type="GO" id="GO:0042910">
    <property type="term" value="F:xenobiotic transmembrane transporter activity"/>
    <property type="evidence" value="ECO:0007669"/>
    <property type="project" value="TreeGrafter"/>
</dbReference>
<feature type="transmembrane region" description="Helical" evidence="9">
    <location>
        <begin position="1041"/>
        <end position="1057"/>
    </location>
</feature>
<dbReference type="GO" id="GO:0008324">
    <property type="term" value="F:monoatomic cation transmembrane transporter activity"/>
    <property type="evidence" value="ECO:0007669"/>
    <property type="project" value="InterPro"/>
</dbReference>
<dbReference type="EMBL" id="RQVR01000023">
    <property type="protein sequence ID" value="RRJ88535.1"/>
    <property type="molecule type" value="Genomic_DNA"/>
</dbReference>
<dbReference type="Pfam" id="PF00873">
    <property type="entry name" value="ACR_tran"/>
    <property type="match status" value="1"/>
</dbReference>
<evidence type="ECO:0000256" key="1">
    <source>
        <dbReference type="ARBA" id="ARBA00004651"/>
    </source>
</evidence>
<reference evidence="10 11" key="1">
    <citation type="submission" date="2018-11" db="EMBL/GenBank/DDBJ databases">
        <title>Flavobacterium sp. nov., YIM 102600 draft genome.</title>
        <authorList>
            <person name="Li G."/>
            <person name="Jiang Y."/>
        </authorList>
    </citation>
    <scope>NUCLEOTIDE SEQUENCE [LARGE SCALE GENOMIC DNA]</scope>
    <source>
        <strain evidence="10 11">YIM 102600</strain>
    </source>
</reference>
<evidence type="ECO:0000256" key="7">
    <source>
        <dbReference type="ARBA" id="ARBA00022989"/>
    </source>
</evidence>
<dbReference type="Proteomes" id="UP000271937">
    <property type="component" value="Unassembled WGS sequence"/>
</dbReference>
<dbReference type="SUPFAM" id="SSF82866">
    <property type="entry name" value="Multidrug efflux transporter AcrB transmembrane domain"/>
    <property type="match status" value="2"/>
</dbReference>
<keyword evidence="4" id="KW-0813">Transport</keyword>
<dbReference type="NCBIfam" id="TIGR00914">
    <property type="entry name" value="2A0601"/>
    <property type="match status" value="1"/>
</dbReference>
<dbReference type="GO" id="GO:0005886">
    <property type="term" value="C:plasma membrane"/>
    <property type="evidence" value="ECO:0007669"/>
    <property type="project" value="UniProtKB-SubCell"/>
</dbReference>
<feature type="transmembrane region" description="Helical" evidence="9">
    <location>
        <begin position="899"/>
        <end position="918"/>
    </location>
</feature>
<feature type="transmembrane region" description="Helical" evidence="9">
    <location>
        <begin position="393"/>
        <end position="416"/>
    </location>
</feature>
<feature type="transmembrane region" description="Helical" evidence="9">
    <location>
        <begin position="924"/>
        <end position="949"/>
    </location>
</feature>
<name>A0A3P3W0H3_9FLAO</name>
<dbReference type="Pfam" id="PF02321">
    <property type="entry name" value="OEP"/>
    <property type="match status" value="1"/>
</dbReference>
<dbReference type="PRINTS" id="PR00702">
    <property type="entry name" value="ACRIFLAVINRP"/>
</dbReference>
<comment type="similarity">
    <text evidence="3">Belongs to the resistance-nodulation-cell division (RND) (TC 2.A.6) family.</text>
</comment>
<feature type="transmembrane region" description="Helical" evidence="9">
    <location>
        <begin position="538"/>
        <end position="557"/>
    </location>
</feature>
<dbReference type="InterPro" id="IPR004763">
    <property type="entry name" value="CusA-like"/>
</dbReference>
<comment type="subcellular location">
    <subcellularLocation>
        <location evidence="1">Cell membrane</location>
        <topology evidence="1">Multi-pass membrane protein</topology>
    </subcellularLocation>
</comment>
<dbReference type="SUPFAM" id="SSF82693">
    <property type="entry name" value="Multidrug efflux transporter AcrB pore domain, PN1, PN2, PC1 and PC2 subdomains"/>
    <property type="match status" value="3"/>
</dbReference>
<gene>
    <name evidence="10" type="ORF">EG849_14305</name>
</gene>
<dbReference type="SUPFAM" id="SSF56954">
    <property type="entry name" value="Outer membrane efflux proteins (OEP)"/>
    <property type="match status" value="1"/>
</dbReference>
<comment type="caution">
    <text evidence="10">The sequence shown here is derived from an EMBL/GenBank/DDBJ whole genome shotgun (WGS) entry which is preliminary data.</text>
</comment>
<dbReference type="Gene3D" id="3.30.70.1430">
    <property type="entry name" value="Multidrug efflux transporter AcrB pore domain"/>
    <property type="match status" value="2"/>
</dbReference>
<keyword evidence="6 9" id="KW-0812">Transmembrane</keyword>
<evidence type="ECO:0000256" key="2">
    <source>
        <dbReference type="ARBA" id="ARBA00007613"/>
    </source>
</evidence>